<keyword evidence="15" id="KW-0411">Iron-sulfur</keyword>
<evidence type="ECO:0000256" key="12">
    <source>
        <dbReference type="ARBA" id="ARBA00022777"/>
    </source>
</evidence>
<keyword evidence="6" id="KW-0004">4Fe-4S</keyword>
<keyword evidence="7" id="KW-0963">Cytoplasm</keyword>
<dbReference type="InterPro" id="IPR004358">
    <property type="entry name" value="Sig_transdc_His_kin-like_C"/>
</dbReference>
<evidence type="ECO:0000256" key="11">
    <source>
        <dbReference type="ARBA" id="ARBA00022741"/>
    </source>
</evidence>
<dbReference type="AlphaFoldDB" id="X1QQL0"/>
<dbReference type="InterPro" id="IPR000700">
    <property type="entry name" value="PAS-assoc_C"/>
</dbReference>
<keyword evidence="11" id="KW-0547">Nucleotide-binding</keyword>
<keyword evidence="13" id="KW-0067">ATP-binding</keyword>
<dbReference type="InterPro" id="IPR005467">
    <property type="entry name" value="His_kinase_dom"/>
</dbReference>
<proteinExistence type="predicted"/>
<dbReference type="CDD" id="cd16917">
    <property type="entry name" value="HATPase_UhpB-NarQ-NarX-like"/>
    <property type="match status" value="1"/>
</dbReference>
<dbReference type="InterPro" id="IPR035965">
    <property type="entry name" value="PAS-like_dom_sf"/>
</dbReference>
<evidence type="ECO:0000256" key="13">
    <source>
        <dbReference type="ARBA" id="ARBA00022840"/>
    </source>
</evidence>
<dbReference type="InterPro" id="IPR003594">
    <property type="entry name" value="HATPase_dom"/>
</dbReference>
<reference evidence="20" key="1">
    <citation type="journal article" date="2014" name="Front. Microbiol.">
        <title>High frequency of phylogenetically diverse reductive dehalogenase-homologous genes in deep subseafloor sedimentary metagenomes.</title>
        <authorList>
            <person name="Kawai M."/>
            <person name="Futagami T."/>
            <person name="Toyoda A."/>
            <person name="Takaki Y."/>
            <person name="Nishi S."/>
            <person name="Hori S."/>
            <person name="Arai W."/>
            <person name="Tsubouchi T."/>
            <person name="Morono Y."/>
            <person name="Uchiyama I."/>
            <person name="Ito T."/>
            <person name="Fujiyama A."/>
            <person name="Inagaki F."/>
            <person name="Takami H."/>
        </authorList>
    </citation>
    <scope>NUCLEOTIDE SEQUENCE</scope>
    <source>
        <strain evidence="20">Expedition CK06-06</strain>
    </source>
</reference>
<dbReference type="SUPFAM" id="SSF55785">
    <property type="entry name" value="PYP-like sensor domain (PAS domain)"/>
    <property type="match status" value="1"/>
</dbReference>
<dbReference type="PROSITE" id="PS50109">
    <property type="entry name" value="HIS_KIN"/>
    <property type="match status" value="1"/>
</dbReference>
<evidence type="ECO:0000256" key="8">
    <source>
        <dbReference type="ARBA" id="ARBA00022553"/>
    </source>
</evidence>
<evidence type="ECO:0000256" key="5">
    <source>
        <dbReference type="ARBA" id="ARBA00017322"/>
    </source>
</evidence>
<evidence type="ECO:0000256" key="17">
    <source>
        <dbReference type="ARBA" id="ARBA00030800"/>
    </source>
</evidence>
<dbReference type="GO" id="GO:0000155">
    <property type="term" value="F:phosphorelay sensor kinase activity"/>
    <property type="evidence" value="ECO:0007669"/>
    <property type="project" value="InterPro"/>
</dbReference>
<sequence length="254" mass="28484">MEKWLHFTASPIRDNNGEIIGAIETLEDTTERKGAEENVRYYLQEITRAQEEERKRIAHELHDDTAQVLGSLSRQLDNFIRKKHGLASSEVFFLKDLQAQLNRGVQGVHRFIQNLRPSLLDDLGLIPALRSLVTGLQESDRIHTDLKVLGGERRFSPEVESLLFRIVQEALNNIRRHAQASEAQVVMEFAEDRIKVTISDNGQGFELSGRVDDLPRSGKLGLAGMQERARLLGGTIEVKSTPGKGTTLIVDVPS</sequence>
<evidence type="ECO:0000256" key="6">
    <source>
        <dbReference type="ARBA" id="ARBA00022485"/>
    </source>
</evidence>
<evidence type="ECO:0000256" key="16">
    <source>
        <dbReference type="ARBA" id="ARBA00024827"/>
    </source>
</evidence>
<feature type="domain" description="PAC" evidence="19">
    <location>
        <begin position="1"/>
        <end position="41"/>
    </location>
</feature>
<dbReference type="PANTHER" id="PTHR24421">
    <property type="entry name" value="NITRATE/NITRITE SENSOR PROTEIN NARX-RELATED"/>
    <property type="match status" value="1"/>
</dbReference>
<keyword evidence="14" id="KW-0408">Iron</keyword>
<evidence type="ECO:0000256" key="2">
    <source>
        <dbReference type="ARBA" id="ARBA00001966"/>
    </source>
</evidence>
<feature type="domain" description="Histidine kinase" evidence="18">
    <location>
        <begin position="56"/>
        <end position="254"/>
    </location>
</feature>
<organism evidence="20">
    <name type="scientific">marine sediment metagenome</name>
    <dbReference type="NCBI Taxonomy" id="412755"/>
    <lineage>
        <taxon>unclassified sequences</taxon>
        <taxon>metagenomes</taxon>
        <taxon>ecological metagenomes</taxon>
    </lineage>
</organism>
<dbReference type="EMBL" id="BARV01029548">
    <property type="protein sequence ID" value="GAI45549.1"/>
    <property type="molecule type" value="Genomic_DNA"/>
</dbReference>
<evidence type="ECO:0000256" key="9">
    <source>
        <dbReference type="ARBA" id="ARBA00022679"/>
    </source>
</evidence>
<keyword evidence="10" id="KW-0479">Metal-binding</keyword>
<dbReference type="Pfam" id="PF07730">
    <property type="entry name" value="HisKA_3"/>
    <property type="match status" value="1"/>
</dbReference>
<protein>
    <recommendedName>
        <fullName evidence="5">Oxygen sensor histidine kinase NreB</fullName>
        <ecNumber evidence="4">2.7.13.3</ecNumber>
    </recommendedName>
    <alternativeName>
        <fullName evidence="17">Nitrogen regulation protein B</fullName>
    </alternativeName>
</protein>
<evidence type="ECO:0000259" key="18">
    <source>
        <dbReference type="PROSITE" id="PS50109"/>
    </source>
</evidence>
<dbReference type="InterPro" id="IPR050482">
    <property type="entry name" value="Sensor_HK_TwoCompSys"/>
</dbReference>
<dbReference type="SMART" id="SM00387">
    <property type="entry name" value="HATPase_c"/>
    <property type="match status" value="1"/>
</dbReference>
<dbReference type="GO" id="GO:0005737">
    <property type="term" value="C:cytoplasm"/>
    <property type="evidence" value="ECO:0007669"/>
    <property type="project" value="UniProtKB-SubCell"/>
</dbReference>
<dbReference type="Pfam" id="PF02518">
    <property type="entry name" value="HATPase_c"/>
    <property type="match status" value="1"/>
</dbReference>
<dbReference type="GO" id="GO:0016020">
    <property type="term" value="C:membrane"/>
    <property type="evidence" value="ECO:0007669"/>
    <property type="project" value="InterPro"/>
</dbReference>
<keyword evidence="9" id="KW-0808">Transferase</keyword>
<accession>X1QQL0</accession>
<dbReference type="EC" id="2.7.13.3" evidence="4"/>
<evidence type="ECO:0000259" key="19">
    <source>
        <dbReference type="PROSITE" id="PS50113"/>
    </source>
</evidence>
<comment type="catalytic activity">
    <reaction evidence="1">
        <text>ATP + protein L-histidine = ADP + protein N-phospho-L-histidine.</text>
        <dbReference type="EC" id="2.7.13.3"/>
    </reaction>
</comment>
<dbReference type="PROSITE" id="PS50113">
    <property type="entry name" value="PAC"/>
    <property type="match status" value="1"/>
</dbReference>
<dbReference type="InterPro" id="IPR036890">
    <property type="entry name" value="HATPase_C_sf"/>
</dbReference>
<comment type="function">
    <text evidence="16">Member of the two-component regulatory system NreB/NreC involved in the control of dissimilatory nitrate/nitrite reduction in response to oxygen. NreB functions as a direct oxygen sensor histidine kinase which is autophosphorylated, in the absence of oxygen, probably at the conserved histidine residue, and transfers its phosphate group probably to a conserved aspartate residue of NreC. NreB/NreC activates the expression of the nitrate (narGHJI) and nitrite (nir) reductase operons, as well as the putative nitrate transporter gene narT.</text>
</comment>
<evidence type="ECO:0000256" key="3">
    <source>
        <dbReference type="ARBA" id="ARBA00004496"/>
    </source>
</evidence>
<dbReference type="Gene3D" id="3.30.565.10">
    <property type="entry name" value="Histidine kinase-like ATPase, C-terminal domain"/>
    <property type="match status" value="1"/>
</dbReference>
<dbReference type="PANTHER" id="PTHR24421:SF10">
    <property type="entry name" value="NITRATE_NITRITE SENSOR PROTEIN NARQ"/>
    <property type="match status" value="1"/>
</dbReference>
<comment type="subcellular location">
    <subcellularLocation>
        <location evidence="3">Cytoplasm</location>
    </subcellularLocation>
</comment>
<comment type="cofactor">
    <cofactor evidence="2">
        <name>[4Fe-4S] cluster</name>
        <dbReference type="ChEBI" id="CHEBI:49883"/>
    </cofactor>
</comment>
<name>X1QQL0_9ZZZZ</name>
<evidence type="ECO:0000256" key="10">
    <source>
        <dbReference type="ARBA" id="ARBA00022723"/>
    </source>
</evidence>
<gene>
    <name evidence="20" type="ORF">S06H3_47093</name>
</gene>
<evidence type="ECO:0000256" key="7">
    <source>
        <dbReference type="ARBA" id="ARBA00022490"/>
    </source>
</evidence>
<dbReference type="Gene3D" id="1.20.5.1930">
    <property type="match status" value="1"/>
</dbReference>
<comment type="caution">
    <text evidence="20">The sequence shown here is derived from an EMBL/GenBank/DDBJ whole genome shotgun (WGS) entry which is preliminary data.</text>
</comment>
<dbReference type="GO" id="GO:0051539">
    <property type="term" value="F:4 iron, 4 sulfur cluster binding"/>
    <property type="evidence" value="ECO:0007669"/>
    <property type="project" value="UniProtKB-KW"/>
</dbReference>
<keyword evidence="8" id="KW-0597">Phosphoprotein</keyword>
<dbReference type="Gene3D" id="3.30.450.20">
    <property type="entry name" value="PAS domain"/>
    <property type="match status" value="1"/>
</dbReference>
<dbReference type="SUPFAM" id="SSF55874">
    <property type="entry name" value="ATPase domain of HSP90 chaperone/DNA topoisomerase II/histidine kinase"/>
    <property type="match status" value="1"/>
</dbReference>
<keyword evidence="12" id="KW-0418">Kinase</keyword>
<dbReference type="GO" id="GO:0046983">
    <property type="term" value="F:protein dimerization activity"/>
    <property type="evidence" value="ECO:0007669"/>
    <property type="project" value="InterPro"/>
</dbReference>
<evidence type="ECO:0000256" key="15">
    <source>
        <dbReference type="ARBA" id="ARBA00023014"/>
    </source>
</evidence>
<feature type="non-terminal residue" evidence="20">
    <location>
        <position position="254"/>
    </location>
</feature>
<evidence type="ECO:0000256" key="1">
    <source>
        <dbReference type="ARBA" id="ARBA00000085"/>
    </source>
</evidence>
<evidence type="ECO:0000313" key="20">
    <source>
        <dbReference type="EMBL" id="GAI45549.1"/>
    </source>
</evidence>
<evidence type="ECO:0000256" key="4">
    <source>
        <dbReference type="ARBA" id="ARBA00012438"/>
    </source>
</evidence>
<dbReference type="GO" id="GO:0005524">
    <property type="term" value="F:ATP binding"/>
    <property type="evidence" value="ECO:0007669"/>
    <property type="project" value="UniProtKB-KW"/>
</dbReference>
<dbReference type="InterPro" id="IPR011712">
    <property type="entry name" value="Sig_transdc_His_kin_sub3_dim/P"/>
</dbReference>
<dbReference type="GO" id="GO:0046872">
    <property type="term" value="F:metal ion binding"/>
    <property type="evidence" value="ECO:0007669"/>
    <property type="project" value="UniProtKB-KW"/>
</dbReference>
<dbReference type="PRINTS" id="PR00344">
    <property type="entry name" value="BCTRLSENSOR"/>
</dbReference>
<evidence type="ECO:0000256" key="14">
    <source>
        <dbReference type="ARBA" id="ARBA00023004"/>
    </source>
</evidence>